<dbReference type="OrthoDB" id="4507608at2759"/>
<feature type="non-terminal residue" evidence="4">
    <location>
        <position position="364"/>
    </location>
</feature>
<feature type="signal peptide" evidence="2">
    <location>
        <begin position="1"/>
        <end position="19"/>
    </location>
</feature>
<evidence type="ECO:0000256" key="2">
    <source>
        <dbReference type="SAM" id="SignalP"/>
    </source>
</evidence>
<evidence type="ECO:0000313" key="4">
    <source>
        <dbReference type="EMBL" id="OJJ41938.1"/>
    </source>
</evidence>
<protein>
    <recommendedName>
        <fullName evidence="3">DUF7223 domain-containing protein</fullName>
    </recommendedName>
</protein>
<dbReference type="VEuPathDB" id="FungiDB:ASPWEDRAFT_82528"/>
<dbReference type="RefSeq" id="XP_040695614.1">
    <property type="nucleotide sequence ID" value="XM_040839564.1"/>
</dbReference>
<feature type="chain" id="PRO_5009887509" description="DUF7223 domain-containing protein" evidence="2">
    <location>
        <begin position="20"/>
        <end position="364"/>
    </location>
</feature>
<dbReference type="Pfam" id="PF23865">
    <property type="entry name" value="DUF7223"/>
    <property type="match status" value="1"/>
</dbReference>
<keyword evidence="5" id="KW-1185">Reference proteome</keyword>
<evidence type="ECO:0000313" key="5">
    <source>
        <dbReference type="Proteomes" id="UP000184383"/>
    </source>
</evidence>
<feature type="domain" description="DUF7223" evidence="3">
    <location>
        <begin position="249"/>
        <end position="352"/>
    </location>
</feature>
<feature type="region of interest" description="Disordered" evidence="1">
    <location>
        <begin position="129"/>
        <end position="150"/>
    </location>
</feature>
<dbReference type="InterPro" id="IPR055647">
    <property type="entry name" value="DUF7223"/>
</dbReference>
<name>A0A1L9S449_ASPWE</name>
<proteinExistence type="predicted"/>
<evidence type="ECO:0000259" key="3">
    <source>
        <dbReference type="Pfam" id="PF23865"/>
    </source>
</evidence>
<reference evidence="5" key="1">
    <citation type="journal article" date="2017" name="Genome Biol.">
        <title>Comparative genomics reveals high biological diversity and specific adaptations in the industrially and medically important fungal genus Aspergillus.</title>
        <authorList>
            <person name="de Vries R.P."/>
            <person name="Riley R."/>
            <person name="Wiebenga A."/>
            <person name="Aguilar-Osorio G."/>
            <person name="Amillis S."/>
            <person name="Uchima C.A."/>
            <person name="Anderluh G."/>
            <person name="Asadollahi M."/>
            <person name="Askin M."/>
            <person name="Barry K."/>
            <person name="Battaglia E."/>
            <person name="Bayram O."/>
            <person name="Benocci T."/>
            <person name="Braus-Stromeyer S.A."/>
            <person name="Caldana C."/>
            <person name="Canovas D."/>
            <person name="Cerqueira G.C."/>
            <person name="Chen F."/>
            <person name="Chen W."/>
            <person name="Choi C."/>
            <person name="Clum A."/>
            <person name="Dos Santos R.A."/>
            <person name="Damasio A.R."/>
            <person name="Diallinas G."/>
            <person name="Emri T."/>
            <person name="Fekete E."/>
            <person name="Flipphi M."/>
            <person name="Freyberg S."/>
            <person name="Gallo A."/>
            <person name="Gournas C."/>
            <person name="Habgood R."/>
            <person name="Hainaut M."/>
            <person name="Harispe M.L."/>
            <person name="Henrissat B."/>
            <person name="Hilden K.S."/>
            <person name="Hope R."/>
            <person name="Hossain A."/>
            <person name="Karabika E."/>
            <person name="Karaffa L."/>
            <person name="Karanyi Z."/>
            <person name="Krasevec N."/>
            <person name="Kuo A."/>
            <person name="Kusch H."/>
            <person name="LaButti K."/>
            <person name="Lagendijk E.L."/>
            <person name="Lapidus A."/>
            <person name="Levasseur A."/>
            <person name="Lindquist E."/>
            <person name="Lipzen A."/>
            <person name="Logrieco A.F."/>
            <person name="MacCabe A."/>
            <person name="Maekelae M.R."/>
            <person name="Malavazi I."/>
            <person name="Melin P."/>
            <person name="Meyer V."/>
            <person name="Mielnichuk N."/>
            <person name="Miskei M."/>
            <person name="Molnar A.P."/>
            <person name="Mule G."/>
            <person name="Ngan C.Y."/>
            <person name="Orejas M."/>
            <person name="Orosz E."/>
            <person name="Ouedraogo J.P."/>
            <person name="Overkamp K.M."/>
            <person name="Park H.-S."/>
            <person name="Perrone G."/>
            <person name="Piumi F."/>
            <person name="Punt P.J."/>
            <person name="Ram A.F."/>
            <person name="Ramon A."/>
            <person name="Rauscher S."/>
            <person name="Record E."/>
            <person name="Riano-Pachon D.M."/>
            <person name="Robert V."/>
            <person name="Roehrig J."/>
            <person name="Ruller R."/>
            <person name="Salamov A."/>
            <person name="Salih N.S."/>
            <person name="Samson R.A."/>
            <person name="Sandor E."/>
            <person name="Sanguinetti M."/>
            <person name="Schuetze T."/>
            <person name="Sepcic K."/>
            <person name="Shelest E."/>
            <person name="Sherlock G."/>
            <person name="Sophianopoulou V."/>
            <person name="Squina F.M."/>
            <person name="Sun H."/>
            <person name="Susca A."/>
            <person name="Todd R.B."/>
            <person name="Tsang A."/>
            <person name="Unkles S.E."/>
            <person name="van de Wiele N."/>
            <person name="van Rossen-Uffink D."/>
            <person name="Oliveira J.V."/>
            <person name="Vesth T.C."/>
            <person name="Visser J."/>
            <person name="Yu J.-H."/>
            <person name="Zhou M."/>
            <person name="Andersen M.R."/>
            <person name="Archer D.B."/>
            <person name="Baker S.E."/>
            <person name="Benoit I."/>
            <person name="Brakhage A.A."/>
            <person name="Braus G.H."/>
            <person name="Fischer R."/>
            <person name="Frisvad J.C."/>
            <person name="Goldman G.H."/>
            <person name="Houbraken J."/>
            <person name="Oakley B."/>
            <person name="Pocsi I."/>
            <person name="Scazzocchio C."/>
            <person name="Seiboth B."/>
            <person name="vanKuyk P.A."/>
            <person name="Wortman J."/>
            <person name="Dyer P.S."/>
            <person name="Grigoriev I.V."/>
        </authorList>
    </citation>
    <scope>NUCLEOTIDE SEQUENCE [LARGE SCALE GENOMIC DNA]</scope>
    <source>
        <strain evidence="5">DTO 134E9</strain>
    </source>
</reference>
<evidence type="ECO:0000256" key="1">
    <source>
        <dbReference type="SAM" id="MobiDB-lite"/>
    </source>
</evidence>
<sequence length="364" mass="40571">MKFTDCLVSVACLASTVSAFGNHAHRHGLLQLPRAFSREGIWLYPALHPDHDSDDLRHLDPQLSKTLHYSQEGHRHQTGDHRSFFRASNPTVDDEECMTVSAEPLNERQAIHAGDLSWGTFLHPEYQKRQPAKGHVKTTMPEQPTGETVDITKDPDAVQAFFDTTINTDIPDKETQPLDFMDNNYNQLSKRGLFSWILEGIQSIVKVSVHISLTLKTRCSRICSQIIQVATKIWVRVVILRNGFVLAQEGVAWNVQCVDCGARGHFSFDGRLAFSTPNGLTAAEIALTNHEPLEIDAVFRINLNGRVLKNKGNSKYKTAFTKELYNVGLPGLWIPKIVAIGPMVTVSTGVSLYFDGHMEIVTGA</sequence>
<dbReference type="Proteomes" id="UP000184383">
    <property type="component" value="Unassembled WGS sequence"/>
</dbReference>
<organism evidence="4 5">
    <name type="scientific">Aspergillus wentii DTO 134E9</name>
    <dbReference type="NCBI Taxonomy" id="1073089"/>
    <lineage>
        <taxon>Eukaryota</taxon>
        <taxon>Fungi</taxon>
        <taxon>Dikarya</taxon>
        <taxon>Ascomycota</taxon>
        <taxon>Pezizomycotina</taxon>
        <taxon>Eurotiomycetes</taxon>
        <taxon>Eurotiomycetidae</taxon>
        <taxon>Eurotiales</taxon>
        <taxon>Aspergillaceae</taxon>
        <taxon>Aspergillus</taxon>
        <taxon>Aspergillus subgen. Cremei</taxon>
    </lineage>
</organism>
<accession>A0A1L9S449</accession>
<dbReference type="GeneID" id="63755412"/>
<dbReference type="EMBL" id="KV878209">
    <property type="protein sequence ID" value="OJJ41938.1"/>
    <property type="molecule type" value="Genomic_DNA"/>
</dbReference>
<gene>
    <name evidence="4" type="ORF">ASPWEDRAFT_82528</name>
</gene>
<dbReference type="STRING" id="1073089.A0A1L9S449"/>
<keyword evidence="2" id="KW-0732">Signal</keyword>
<dbReference type="AlphaFoldDB" id="A0A1L9S449"/>